<dbReference type="HOGENOM" id="CLU_2069710_0_0_0"/>
<dbReference type="GO" id="GO:0003677">
    <property type="term" value="F:DNA binding"/>
    <property type="evidence" value="ECO:0007669"/>
    <property type="project" value="InterPro"/>
</dbReference>
<evidence type="ECO:0000259" key="1">
    <source>
        <dbReference type="PROSITE" id="PS50943"/>
    </source>
</evidence>
<dbReference type="CDD" id="cd00093">
    <property type="entry name" value="HTH_XRE"/>
    <property type="match status" value="1"/>
</dbReference>
<dbReference type="STRING" id="526218.Sterm_1389"/>
<dbReference type="KEGG" id="str:Sterm_1389"/>
<dbReference type="Proteomes" id="UP000000845">
    <property type="component" value="Chromosome"/>
</dbReference>
<gene>
    <name evidence="2" type="ordered locus">Sterm_1389</name>
</gene>
<dbReference type="AlphaFoldDB" id="D1AHL8"/>
<proteinExistence type="predicted"/>
<accession>D1AHL8</accession>
<protein>
    <submittedName>
        <fullName evidence="2">Transcriptional regulator, XRE family</fullName>
    </submittedName>
</protein>
<evidence type="ECO:0000313" key="2">
    <source>
        <dbReference type="EMBL" id="ACZ08252.1"/>
    </source>
</evidence>
<sequence length="142" mass="16416">MGNKDIANRMKRQRLNLEYSYKDLEKITGITASTLQRYETGAINKLPIDKLEVIAKALKVSPSYLMGWEDEKGNPLTNKSKITDPISQLSKKEKFEYDKFMESATYFFNDETVSDEDKKKFSDALQNAFVTALMQKNKKKKK</sequence>
<dbReference type="Gene3D" id="1.10.260.40">
    <property type="entry name" value="lambda repressor-like DNA-binding domains"/>
    <property type="match status" value="1"/>
</dbReference>
<dbReference type="eggNOG" id="COG1426">
    <property type="taxonomic scope" value="Bacteria"/>
</dbReference>
<dbReference type="EMBL" id="CP001739">
    <property type="protein sequence ID" value="ACZ08252.1"/>
    <property type="molecule type" value="Genomic_DNA"/>
</dbReference>
<organism evidence="2 3">
    <name type="scientific">Sebaldella termitidis (strain ATCC 33386 / NCTC 11300)</name>
    <dbReference type="NCBI Taxonomy" id="526218"/>
    <lineage>
        <taxon>Bacteria</taxon>
        <taxon>Fusobacteriati</taxon>
        <taxon>Fusobacteriota</taxon>
        <taxon>Fusobacteriia</taxon>
        <taxon>Fusobacteriales</taxon>
        <taxon>Leptotrichiaceae</taxon>
        <taxon>Sebaldella</taxon>
    </lineage>
</organism>
<dbReference type="PROSITE" id="PS50943">
    <property type="entry name" value="HTH_CROC1"/>
    <property type="match status" value="1"/>
</dbReference>
<evidence type="ECO:0000313" key="3">
    <source>
        <dbReference type="Proteomes" id="UP000000845"/>
    </source>
</evidence>
<dbReference type="SUPFAM" id="SSF47413">
    <property type="entry name" value="lambda repressor-like DNA-binding domains"/>
    <property type="match status" value="1"/>
</dbReference>
<feature type="domain" description="HTH cro/C1-type" evidence="1">
    <location>
        <begin position="10"/>
        <end position="65"/>
    </location>
</feature>
<reference evidence="3" key="1">
    <citation type="submission" date="2009-09" db="EMBL/GenBank/DDBJ databases">
        <title>The complete chromosome of Sebaldella termitidis ATCC 33386.</title>
        <authorList>
            <consortium name="US DOE Joint Genome Institute (JGI-PGF)"/>
            <person name="Lucas S."/>
            <person name="Copeland A."/>
            <person name="Lapidus A."/>
            <person name="Glavina del Rio T."/>
            <person name="Dalin E."/>
            <person name="Tice H."/>
            <person name="Bruce D."/>
            <person name="Goodwin L."/>
            <person name="Pitluck S."/>
            <person name="Kyrpides N."/>
            <person name="Mavromatis K."/>
            <person name="Ivanova N."/>
            <person name="Mikhailova N."/>
            <person name="Sims D."/>
            <person name="Meincke L."/>
            <person name="Brettin T."/>
            <person name="Detter J.C."/>
            <person name="Han C."/>
            <person name="Larimer F."/>
            <person name="Land M."/>
            <person name="Hauser L."/>
            <person name="Markowitz V."/>
            <person name="Cheng J.F."/>
            <person name="Hugenholtz P."/>
            <person name="Woyke T."/>
            <person name="Wu D."/>
            <person name="Eisen J.A."/>
        </authorList>
    </citation>
    <scope>NUCLEOTIDE SEQUENCE [LARGE SCALE GENOMIC DNA]</scope>
    <source>
        <strain evidence="3">ATCC 33386 / NCTC 11300</strain>
    </source>
</reference>
<keyword evidence="3" id="KW-1185">Reference proteome</keyword>
<dbReference type="InterPro" id="IPR001387">
    <property type="entry name" value="Cro/C1-type_HTH"/>
</dbReference>
<dbReference type="SMART" id="SM00530">
    <property type="entry name" value="HTH_XRE"/>
    <property type="match status" value="1"/>
</dbReference>
<name>D1AHL8_SEBTE</name>
<dbReference type="Pfam" id="PF01381">
    <property type="entry name" value="HTH_3"/>
    <property type="match status" value="1"/>
</dbReference>
<reference evidence="2 3" key="2">
    <citation type="journal article" date="2010" name="Stand. Genomic Sci.">
        <title>Complete genome sequence of Sebaldella termitidis type strain (NCTC 11300).</title>
        <authorList>
            <person name="Harmon-Smith M."/>
            <person name="Celia L."/>
            <person name="Chertkov O."/>
            <person name="Lapidus A."/>
            <person name="Copeland A."/>
            <person name="Glavina Del Rio T."/>
            <person name="Nolan M."/>
            <person name="Lucas S."/>
            <person name="Tice H."/>
            <person name="Cheng J.F."/>
            <person name="Han C."/>
            <person name="Detter J.C."/>
            <person name="Bruce D."/>
            <person name="Goodwin L."/>
            <person name="Pitluck S."/>
            <person name="Pati A."/>
            <person name="Liolios K."/>
            <person name="Ivanova N."/>
            <person name="Mavromatis K."/>
            <person name="Mikhailova N."/>
            <person name="Chen A."/>
            <person name="Palaniappan K."/>
            <person name="Land M."/>
            <person name="Hauser L."/>
            <person name="Chang Y.J."/>
            <person name="Jeffries C.D."/>
            <person name="Brettin T."/>
            <person name="Goker M."/>
            <person name="Beck B."/>
            <person name="Bristow J."/>
            <person name="Eisen J.A."/>
            <person name="Markowitz V."/>
            <person name="Hugenholtz P."/>
            <person name="Kyrpides N.C."/>
            <person name="Klenk H.P."/>
            <person name="Chen F."/>
        </authorList>
    </citation>
    <scope>NUCLEOTIDE SEQUENCE [LARGE SCALE GENOMIC DNA]</scope>
    <source>
        <strain evidence="3">ATCC 33386 / NCTC 11300</strain>
    </source>
</reference>
<dbReference type="RefSeq" id="WP_012860848.1">
    <property type="nucleotide sequence ID" value="NC_013517.1"/>
</dbReference>
<dbReference type="InterPro" id="IPR010982">
    <property type="entry name" value="Lambda_DNA-bd_dom_sf"/>
</dbReference>